<dbReference type="Gene3D" id="3.90.198.10">
    <property type="entry name" value="Replication Fork Single-Stranded Dna Binding Protein"/>
    <property type="match status" value="1"/>
</dbReference>
<gene>
    <name evidence="1" type="ORF">SAMN05660859_0118</name>
</gene>
<dbReference type="GO" id="GO:0003697">
    <property type="term" value="F:single-stranded DNA binding"/>
    <property type="evidence" value="ECO:0007669"/>
    <property type="project" value="InterPro"/>
</dbReference>
<protein>
    <submittedName>
        <fullName evidence="1">Uncharacterized protein</fullName>
    </submittedName>
</protein>
<evidence type="ECO:0000313" key="2">
    <source>
        <dbReference type="Proteomes" id="UP000198889"/>
    </source>
</evidence>
<dbReference type="RefSeq" id="WP_091444253.1">
    <property type="nucleotide sequence ID" value="NZ_FMTP01000010.1"/>
</dbReference>
<accession>A0A1G4UQ61</accession>
<dbReference type="AlphaFoldDB" id="A0A1G4UQ61"/>
<keyword evidence="2" id="KW-1185">Reference proteome</keyword>
<organism evidence="1 2">
    <name type="scientific">Ancylobacter rudongensis</name>
    <dbReference type="NCBI Taxonomy" id="177413"/>
    <lineage>
        <taxon>Bacteria</taxon>
        <taxon>Pseudomonadati</taxon>
        <taxon>Pseudomonadota</taxon>
        <taxon>Alphaproteobacteria</taxon>
        <taxon>Hyphomicrobiales</taxon>
        <taxon>Xanthobacteraceae</taxon>
        <taxon>Ancylobacter</taxon>
    </lineage>
</organism>
<reference evidence="2" key="1">
    <citation type="submission" date="2016-10" db="EMBL/GenBank/DDBJ databases">
        <authorList>
            <person name="Varghese N."/>
            <person name="Submissions S."/>
        </authorList>
    </citation>
    <scope>NUCLEOTIDE SEQUENCE [LARGE SCALE GENOMIC DNA]</scope>
    <source>
        <strain evidence="2">CGMCC 1.1761</strain>
    </source>
</reference>
<proteinExistence type="predicted"/>
<dbReference type="STRING" id="177413.SAMN05660859_0118"/>
<sequence>MGLNPQLLQMVSQAKSKYAGNSGKAIKPKEGRNTYRIVAPTHQQAPWVDPVTGKWWADLGVHWIKSDPNGKPIAVVGDCDTVYQQPSPLNTAIEMAIHSAVDEDSKKLYEEWKARKSILLNVVDRSTPGDDPDVLELTTTTFSKVLELYTMYAEAGQDITDPASGQDIVITRTGKGLNTNYDVAIAPLAPGASHKPVPLASLQKATDLMDFIQKNYFRGEEQKALNAIAQIAGVALPRLGAAPAGALAARTPTAALTSASASVAEADPVTTVAPAVTAPVTPAAAAAPVVDQAAIDLAARRAAILKRQQEELAEIEAAEAAAASKAAAPAPAAAPAATVLPEAEVDSILSELDNLVG</sequence>
<dbReference type="Proteomes" id="UP000198889">
    <property type="component" value="Unassembled WGS sequence"/>
</dbReference>
<name>A0A1G4UQ61_9HYPH</name>
<dbReference type="EMBL" id="FMTP01000010">
    <property type="protein sequence ID" value="SCW95786.1"/>
    <property type="molecule type" value="Genomic_DNA"/>
</dbReference>
<dbReference type="InterPro" id="IPR044947">
    <property type="entry name" value="Phage_T4_Gp32_ssDNA-bd_sf"/>
</dbReference>
<evidence type="ECO:0000313" key="1">
    <source>
        <dbReference type="EMBL" id="SCW95786.1"/>
    </source>
</evidence>